<dbReference type="PANTHER" id="PTHR35789">
    <property type="entry name" value="SPORE GERMINATION PROTEIN B3"/>
    <property type="match status" value="1"/>
</dbReference>
<dbReference type="InterPro" id="IPR057336">
    <property type="entry name" value="GerAC_N"/>
</dbReference>
<keyword evidence="7" id="KW-0449">Lipoprotein</keyword>
<protein>
    <submittedName>
        <fullName evidence="11">Ger(X)C family spore germination protein</fullName>
    </submittedName>
</protein>
<evidence type="ECO:0000256" key="6">
    <source>
        <dbReference type="ARBA" id="ARBA00023139"/>
    </source>
</evidence>
<evidence type="ECO:0000256" key="5">
    <source>
        <dbReference type="ARBA" id="ARBA00023136"/>
    </source>
</evidence>
<evidence type="ECO:0000259" key="10">
    <source>
        <dbReference type="Pfam" id="PF25198"/>
    </source>
</evidence>
<name>A0A845L044_9FIRM</name>
<keyword evidence="3" id="KW-0309">Germination</keyword>
<proteinExistence type="inferred from homology"/>
<dbReference type="PANTHER" id="PTHR35789:SF1">
    <property type="entry name" value="SPORE GERMINATION PROTEIN B3"/>
    <property type="match status" value="1"/>
</dbReference>
<organism evidence="11 12">
    <name type="scientific">Heliomicrobium undosum</name>
    <dbReference type="NCBI Taxonomy" id="121734"/>
    <lineage>
        <taxon>Bacteria</taxon>
        <taxon>Bacillati</taxon>
        <taxon>Bacillota</taxon>
        <taxon>Clostridia</taxon>
        <taxon>Eubacteriales</taxon>
        <taxon>Heliobacteriaceae</taxon>
        <taxon>Heliomicrobium</taxon>
    </lineage>
</organism>
<dbReference type="InterPro" id="IPR008844">
    <property type="entry name" value="Spore_GerAC-like"/>
</dbReference>
<dbReference type="Pfam" id="PF25198">
    <property type="entry name" value="Spore_GerAC_N"/>
    <property type="match status" value="1"/>
</dbReference>
<dbReference type="EMBL" id="WXEY01000007">
    <property type="protein sequence ID" value="MZP29832.1"/>
    <property type="molecule type" value="Genomic_DNA"/>
</dbReference>
<keyword evidence="12" id="KW-1185">Reference proteome</keyword>
<evidence type="ECO:0000259" key="9">
    <source>
        <dbReference type="Pfam" id="PF05504"/>
    </source>
</evidence>
<dbReference type="Gene3D" id="6.20.190.10">
    <property type="entry name" value="Nutrient germinant receptor protein C, domain 1"/>
    <property type="match status" value="1"/>
</dbReference>
<evidence type="ECO:0000313" key="12">
    <source>
        <dbReference type="Proteomes" id="UP000463470"/>
    </source>
</evidence>
<evidence type="ECO:0000256" key="1">
    <source>
        <dbReference type="ARBA" id="ARBA00004635"/>
    </source>
</evidence>
<dbReference type="NCBIfam" id="TIGR02887">
    <property type="entry name" value="spore_ger_x_C"/>
    <property type="match status" value="1"/>
</dbReference>
<dbReference type="InterPro" id="IPR038501">
    <property type="entry name" value="Spore_GerAC_C_sf"/>
</dbReference>
<feature type="domain" description="Spore germination protein N-terminal" evidence="10">
    <location>
        <begin position="22"/>
        <end position="201"/>
    </location>
</feature>
<dbReference type="Pfam" id="PF05504">
    <property type="entry name" value="Spore_GerAC"/>
    <property type="match status" value="1"/>
</dbReference>
<dbReference type="RefSeq" id="WP_161258002.1">
    <property type="nucleotide sequence ID" value="NZ_WXEY01000007.1"/>
</dbReference>
<dbReference type="Gene3D" id="3.30.300.210">
    <property type="entry name" value="Nutrient germinant receptor protein C, domain 3"/>
    <property type="match status" value="1"/>
</dbReference>
<comment type="similarity">
    <text evidence="2">Belongs to the GerABKC lipoprotein family.</text>
</comment>
<feature type="domain" description="Spore germination GerAC-like C-terminal" evidence="9">
    <location>
        <begin position="252"/>
        <end position="418"/>
    </location>
</feature>
<accession>A0A845L044</accession>
<feature type="compositionally biased region" description="Basic and acidic residues" evidence="8">
    <location>
        <begin position="218"/>
        <end position="241"/>
    </location>
</feature>
<evidence type="ECO:0000256" key="7">
    <source>
        <dbReference type="ARBA" id="ARBA00023288"/>
    </source>
</evidence>
<sequence length="430" mass="49121">MIRIHVLAALLLLLLTGAGCWDNRELETLAFVITMGVDKGSDGDIEVTMRIAIPATFAIRQGASAESLPETSKLITVKARSISEAISLVNNNVERRLDFRHLRLITFGEKLAQETLLPYLEVLARHPQFRRTIYLWMAKDGTARDVFLTTLPVLERSVSRYVEGIVRNADELGYSRMMTMNEFLVESEQYNTNAVLPMIDINEQVAKEKKNGIVKPRPTPDFRRDTEEKEEPGGKELEELARSGGNSSEFFGLAVFKEGKLIDKFSGLEARLYGLIRGTYRRGMWTFEDPEKEGVFSLEISQRDPPIVRVEDHNSDQPRVHVLLRLDGDVRDVTSENEFITADKLPEMEKKIAQEIEKQARAVIARAQEKHVDPFHLANAFRTSYQYVEDYEALQWQARHFPKATVHVTVDLKIRRPGLQIQPPKFVEKE</sequence>
<dbReference type="Proteomes" id="UP000463470">
    <property type="component" value="Unassembled WGS sequence"/>
</dbReference>
<evidence type="ECO:0000256" key="4">
    <source>
        <dbReference type="ARBA" id="ARBA00022729"/>
    </source>
</evidence>
<dbReference type="PROSITE" id="PS51257">
    <property type="entry name" value="PROKAR_LIPOPROTEIN"/>
    <property type="match status" value="1"/>
</dbReference>
<gene>
    <name evidence="11" type="ORF">GTO91_08945</name>
</gene>
<keyword evidence="4" id="KW-0732">Signal</keyword>
<dbReference type="OrthoDB" id="9816067at2"/>
<evidence type="ECO:0000256" key="2">
    <source>
        <dbReference type="ARBA" id="ARBA00007886"/>
    </source>
</evidence>
<dbReference type="AlphaFoldDB" id="A0A845L044"/>
<reference evidence="11 12" key="1">
    <citation type="submission" date="2020-01" db="EMBL/GenBank/DDBJ databases">
        <title>Whole-genome sequence of Heliobacterium undosum DSM 13378.</title>
        <authorList>
            <person name="Kyndt J.A."/>
            <person name="Meyer T.E."/>
        </authorList>
    </citation>
    <scope>NUCLEOTIDE SEQUENCE [LARGE SCALE GENOMIC DNA]</scope>
    <source>
        <strain evidence="11 12">DSM 13378</strain>
    </source>
</reference>
<evidence type="ECO:0000256" key="3">
    <source>
        <dbReference type="ARBA" id="ARBA00022544"/>
    </source>
</evidence>
<dbReference type="GO" id="GO:0016020">
    <property type="term" value="C:membrane"/>
    <property type="evidence" value="ECO:0007669"/>
    <property type="project" value="UniProtKB-SubCell"/>
</dbReference>
<keyword evidence="5" id="KW-0472">Membrane</keyword>
<evidence type="ECO:0000256" key="8">
    <source>
        <dbReference type="SAM" id="MobiDB-lite"/>
    </source>
</evidence>
<dbReference type="InterPro" id="IPR046953">
    <property type="entry name" value="Spore_GerAC-like_C"/>
</dbReference>
<feature type="region of interest" description="Disordered" evidence="8">
    <location>
        <begin position="210"/>
        <end position="243"/>
    </location>
</feature>
<dbReference type="GO" id="GO:0009847">
    <property type="term" value="P:spore germination"/>
    <property type="evidence" value="ECO:0007669"/>
    <property type="project" value="InterPro"/>
</dbReference>
<comment type="subcellular location">
    <subcellularLocation>
        <location evidence="1">Membrane</location>
        <topology evidence="1">Lipid-anchor</topology>
    </subcellularLocation>
</comment>
<comment type="caution">
    <text evidence="11">The sequence shown here is derived from an EMBL/GenBank/DDBJ whole genome shotgun (WGS) entry which is preliminary data.</text>
</comment>
<keyword evidence="6" id="KW-0564">Palmitate</keyword>
<evidence type="ECO:0000313" key="11">
    <source>
        <dbReference type="EMBL" id="MZP29832.1"/>
    </source>
</evidence>